<protein>
    <submittedName>
        <fullName evidence="4">Hypothetical_protein</fullName>
    </submittedName>
</protein>
<reference evidence="3" key="1">
    <citation type="submission" date="2023-06" db="EMBL/GenBank/DDBJ databases">
        <authorList>
            <person name="Kurt Z."/>
        </authorList>
    </citation>
    <scope>NUCLEOTIDE SEQUENCE</scope>
</reference>
<gene>
    <name evidence="3" type="ORF">HINF_LOCUS13710</name>
    <name evidence="4" type="ORF">HINF_LOCUS74131</name>
</gene>
<name>A0AA86TRX5_9EUKA</name>
<keyword evidence="1" id="KW-0175">Coiled coil</keyword>
<feature type="coiled-coil region" evidence="1">
    <location>
        <begin position="1523"/>
        <end position="1550"/>
    </location>
</feature>
<evidence type="ECO:0000256" key="1">
    <source>
        <dbReference type="SAM" id="Coils"/>
    </source>
</evidence>
<dbReference type="EMBL" id="CAXDID020000623">
    <property type="protein sequence ID" value="CAL6106968.1"/>
    <property type="molecule type" value="Genomic_DNA"/>
</dbReference>
<evidence type="ECO:0000313" key="3">
    <source>
        <dbReference type="EMBL" id="CAI9926065.1"/>
    </source>
</evidence>
<organism evidence="3">
    <name type="scientific">Hexamita inflata</name>
    <dbReference type="NCBI Taxonomy" id="28002"/>
    <lineage>
        <taxon>Eukaryota</taxon>
        <taxon>Metamonada</taxon>
        <taxon>Diplomonadida</taxon>
        <taxon>Hexamitidae</taxon>
        <taxon>Hexamitinae</taxon>
        <taxon>Hexamita</taxon>
    </lineage>
</organism>
<feature type="compositionally biased region" description="Polar residues" evidence="2">
    <location>
        <begin position="807"/>
        <end position="823"/>
    </location>
</feature>
<dbReference type="Proteomes" id="UP001642409">
    <property type="component" value="Unassembled WGS sequence"/>
</dbReference>
<evidence type="ECO:0000313" key="5">
    <source>
        <dbReference type="Proteomes" id="UP001642409"/>
    </source>
</evidence>
<dbReference type="EMBL" id="CATOUU010000358">
    <property type="protein sequence ID" value="CAI9926065.1"/>
    <property type="molecule type" value="Genomic_DNA"/>
</dbReference>
<evidence type="ECO:0000313" key="4">
    <source>
        <dbReference type="EMBL" id="CAL6106968.1"/>
    </source>
</evidence>
<feature type="region of interest" description="Disordered" evidence="2">
    <location>
        <begin position="807"/>
        <end position="829"/>
    </location>
</feature>
<accession>A0AA86TRX5</accession>
<keyword evidence="5" id="KW-1185">Reference proteome</keyword>
<reference evidence="4 5" key="2">
    <citation type="submission" date="2024-07" db="EMBL/GenBank/DDBJ databases">
        <authorList>
            <person name="Akdeniz Z."/>
        </authorList>
    </citation>
    <scope>NUCLEOTIDE SEQUENCE [LARGE SCALE GENOMIC DNA]</scope>
</reference>
<sequence>MAFVNLEPGVLSYTCYMPLDASKITVYSNFQSILNVRVQQKEILPQNFTLQSFDSVQLKLSQNKLNLIILDSAHERFTITLVRADTKLIRHYQSLQQHLSLQNLNLQVDLKRLEQFITQFTYLSFSKQQFRFDLKMKNLIQDIFRSFGVAHNTPIIQVVYNSIKQQLQQQQRVYFADDLQKKVNPFWAKINSLFLQNQTVESFVNVGQPIQRITSKTDEELCQFDNKILFCQMFCLIDCINNVQNRFICQMSNGMHLKGEQIIQILFYYLGGNENINKLVQSMNYKDLRVNITKIQEFAQYSTFQKQILELSKKIPFTVPTHMQILNKIMGKPNSVQNMLTFLTPLQNGTILQQLYIIRAMCQNRIKQTDFLYGSYKEFTSVFFKSTDALKVILCKQIIEKFKTPFFSSEQFAFYPVFTTEFSEFSVFEFEKQFIQQIQAELNNKYYKFIQNTFELKIIKIQKAMKALINYKNEKQQLQATKLLQENIRAQRGTEKTQSANKQQKDIKQQEVNIPIQEWKYNGLNFKMVKGQTPPQQERKQQEFLSFDEEEQNDLDPSNEQLYTENAFNNQNAKNDQLLVNDFYQFVKQNSPNLIAESLIKTKNEAQKLLDTIGGEVSDDYDFEENNNFDQNPIQEEQMDIIQKLINSGNNEPDQESEQKQEENESNSDESIKVLETKEEREDIKQIYEIINSVEAEDEQKQEIYQLLNSQIDANTYQSAQVVNDTYNTNQTFSIQSQLTLNAFKMSENDILNHNNSHQTTSLRLPNQVQLNPVESVKQSNILSTSQSNFQRRVVISQSILTKDSPVITQNSTNTSPTLQLAPNSSQSNTQQITIQQELQQQQNIKQPYEYVKQEQQQNKDEYQNEQQIQDFSMAKTIVIESVNSSPLKTNFKQNQQTIEHLNTLNDNLQISFVDEPEVETPFQNEMKLQLLSINDSITQGLIESALYIQRYYKNQIFAKLVTLAIRTEKTLELKHQVKLDREQRIHVIFNKQQFVDMQQTIVQVKTNFFKYVIAGMLIKYRYLQNNICKFLKIESCNVKKVYKATKCIQFYYRQNQIKQQIKNFKTNSQNKVEYQFNKQITPSVTKIQFMYKQLKLTERVECYAMIFKLLNYDDISFKLFLNHYKVANNKIQLYNTKPFTQHVLTIKNHILQHNRQKIIQDFNMTEYLNLYQPMFTTQKLRSIVKGAKTIQAQIRVLISRKSRCLVINNPIISQFVNVTNLYQRFSVMKKILRLITLSTLCIQNKTRCNNNRKLLSTTNKQQIIALQPNILVFDYRHLKSIVSAVQVIQKQSKITLTKMNDPEPEQFLFKKQRTQFKQRRNAAFTIQTFYRFKFLTNKYMSFHSRYAKDFIYLQKIIPTQYMMSQKQIKYLQNVLVIQRHVRELFGRKVLFSQSMSDNKLIRHTELICTSEAPEKHFRSIEYIKQNFSKQIVSQHLVQCVIRAYIKRGVVSRQTVDITCQLLGKILSQSIGQQIVYDLTENTQFGVSNLIQALVENLQKVSFGEAQLLKYIAALSRGTLFTKEQIQTLNDFYKENKSKLNADVKEQLKRALAAIRGQ</sequence>
<evidence type="ECO:0000256" key="2">
    <source>
        <dbReference type="SAM" id="MobiDB-lite"/>
    </source>
</evidence>
<proteinExistence type="predicted"/>
<comment type="caution">
    <text evidence="3">The sequence shown here is derived from an EMBL/GenBank/DDBJ whole genome shotgun (WGS) entry which is preliminary data.</text>
</comment>
<feature type="region of interest" description="Disordered" evidence="2">
    <location>
        <begin position="648"/>
        <end position="677"/>
    </location>
</feature>